<protein>
    <submittedName>
        <fullName evidence="6">LysR family transcriptional regulator</fullName>
    </submittedName>
</protein>
<name>A0ABV5UJN2_9MICC</name>
<comment type="caution">
    <text evidence="6">The sequence shown here is derived from an EMBL/GenBank/DDBJ whole genome shotgun (WGS) entry which is preliminary data.</text>
</comment>
<evidence type="ECO:0000256" key="4">
    <source>
        <dbReference type="ARBA" id="ARBA00023163"/>
    </source>
</evidence>
<dbReference type="CDD" id="cd08414">
    <property type="entry name" value="PBP2_LTTR_aromatics_like"/>
    <property type="match status" value="1"/>
</dbReference>
<dbReference type="EMBL" id="JBHMBH010000006">
    <property type="protein sequence ID" value="MFB9712727.1"/>
    <property type="molecule type" value="Genomic_DNA"/>
</dbReference>
<accession>A0ABV5UJN2</accession>
<dbReference type="RefSeq" id="WP_345049708.1">
    <property type="nucleotide sequence ID" value="NZ_BAABED010000001.1"/>
</dbReference>
<dbReference type="SUPFAM" id="SSF46785">
    <property type="entry name" value="Winged helix' DNA-binding domain"/>
    <property type="match status" value="1"/>
</dbReference>
<dbReference type="Proteomes" id="UP001589536">
    <property type="component" value="Unassembled WGS sequence"/>
</dbReference>
<dbReference type="Gene3D" id="3.40.190.10">
    <property type="entry name" value="Periplasmic binding protein-like II"/>
    <property type="match status" value="2"/>
</dbReference>
<evidence type="ECO:0000313" key="7">
    <source>
        <dbReference type="Proteomes" id="UP001589536"/>
    </source>
</evidence>
<proteinExistence type="inferred from homology"/>
<evidence type="ECO:0000256" key="2">
    <source>
        <dbReference type="ARBA" id="ARBA00023015"/>
    </source>
</evidence>
<dbReference type="Pfam" id="PF00126">
    <property type="entry name" value="HTH_1"/>
    <property type="match status" value="1"/>
</dbReference>
<dbReference type="InterPro" id="IPR005119">
    <property type="entry name" value="LysR_subst-bd"/>
</dbReference>
<dbReference type="Pfam" id="PF03466">
    <property type="entry name" value="LysR_substrate"/>
    <property type="match status" value="1"/>
</dbReference>
<keyword evidence="3" id="KW-0238">DNA-binding</keyword>
<keyword evidence="7" id="KW-1185">Reference proteome</keyword>
<comment type="similarity">
    <text evidence="1">Belongs to the LysR transcriptional regulatory family.</text>
</comment>
<evidence type="ECO:0000256" key="1">
    <source>
        <dbReference type="ARBA" id="ARBA00009437"/>
    </source>
</evidence>
<evidence type="ECO:0000313" key="6">
    <source>
        <dbReference type="EMBL" id="MFB9712727.1"/>
    </source>
</evidence>
<reference evidence="6 7" key="1">
    <citation type="submission" date="2024-09" db="EMBL/GenBank/DDBJ databases">
        <authorList>
            <person name="Sun Q."/>
            <person name="Mori K."/>
        </authorList>
    </citation>
    <scope>NUCLEOTIDE SEQUENCE [LARGE SCALE GENOMIC DNA]</scope>
    <source>
        <strain evidence="6 7">JCM 13519</strain>
    </source>
</reference>
<sequence>MDVRNAQAFVAVAEELHFGRAAQRLHIAQPPLSRLIRQLEADLGAPLFERNTRKVELTTHGEALLEPARELIMLSQRMREIAKQSELGETGRISLGFGEAAANQIVGELARRVRQNHPGITLDLVNSQFWHTGIEKLIDGRLDLLIGRWDLLPAEVDSFVIGYDDELITLPDNHSLATRESIAPAELAAEPWVVLQGGNSQLPNRINRLAQAGGFVPRIVQVAPDSSTVLLLVAAGIGISLSLSSIRDNLPTRGVVFKPLNPGNDPVPVRMIWRRVDRSPVLNKVLNITKGLF</sequence>
<organism evidence="6 7">
    <name type="scientific">Arthrobacter methylotrophus</name>
    <dbReference type="NCBI Taxonomy" id="121291"/>
    <lineage>
        <taxon>Bacteria</taxon>
        <taxon>Bacillati</taxon>
        <taxon>Actinomycetota</taxon>
        <taxon>Actinomycetes</taxon>
        <taxon>Micrococcales</taxon>
        <taxon>Micrococcaceae</taxon>
        <taxon>Arthrobacter</taxon>
    </lineage>
</organism>
<keyword evidence="2" id="KW-0805">Transcription regulation</keyword>
<feature type="domain" description="HTH lysR-type" evidence="5">
    <location>
        <begin position="1"/>
        <end position="58"/>
    </location>
</feature>
<dbReference type="PANTHER" id="PTHR30346:SF0">
    <property type="entry name" value="HCA OPERON TRANSCRIPTIONAL ACTIVATOR HCAR"/>
    <property type="match status" value="1"/>
</dbReference>
<dbReference type="InterPro" id="IPR036390">
    <property type="entry name" value="WH_DNA-bd_sf"/>
</dbReference>
<dbReference type="PRINTS" id="PR00039">
    <property type="entry name" value="HTHLYSR"/>
</dbReference>
<evidence type="ECO:0000256" key="3">
    <source>
        <dbReference type="ARBA" id="ARBA00023125"/>
    </source>
</evidence>
<dbReference type="InterPro" id="IPR000847">
    <property type="entry name" value="LysR_HTH_N"/>
</dbReference>
<dbReference type="SUPFAM" id="SSF53850">
    <property type="entry name" value="Periplasmic binding protein-like II"/>
    <property type="match status" value="1"/>
</dbReference>
<keyword evidence="4" id="KW-0804">Transcription</keyword>
<dbReference type="PROSITE" id="PS50931">
    <property type="entry name" value="HTH_LYSR"/>
    <property type="match status" value="1"/>
</dbReference>
<gene>
    <name evidence="6" type="ORF">ACFFPI_00965</name>
</gene>
<evidence type="ECO:0000259" key="5">
    <source>
        <dbReference type="PROSITE" id="PS50931"/>
    </source>
</evidence>
<dbReference type="InterPro" id="IPR036388">
    <property type="entry name" value="WH-like_DNA-bd_sf"/>
</dbReference>
<dbReference type="Gene3D" id="1.10.10.10">
    <property type="entry name" value="Winged helix-like DNA-binding domain superfamily/Winged helix DNA-binding domain"/>
    <property type="match status" value="1"/>
</dbReference>
<dbReference type="PANTHER" id="PTHR30346">
    <property type="entry name" value="TRANSCRIPTIONAL DUAL REGULATOR HCAR-RELATED"/>
    <property type="match status" value="1"/>
</dbReference>